<sequence length="995" mass="109940">MRKLPPSPDRAEPATAAPVPATGKDEAVLRALLDALPLRLFVKDRQSNYLFCNRTYASVLGLSGESMAGRNDYAYFPAELASRYRGDDQRVMSERITLSQEEPFHLDGQPGWIRITKLPWLDAAGEVGGVIGYFTDITPHKRAEARYETIIQTSLDAFVMVGSDARLLEVNDASCRLTGYSRDELLAMTLFDLEAQQTADEIQANLTRITLGGGGVFQSHWRERGGRHIPVEVSVRMLDEGSGAHFFAFLRDISERKRTEQALARKTAMYALLSRVNNAIVKTTDAQTLFDEVCRDAVVLGGFALAWIGRADADGRVRVAARAGTENCAAYPETIAISVSAELPSGRGATGTAIREERPVISRYLLQDEDAPWHGSAEHYGLRSSVALPIGGGDFRGALNIYSRVDDHFDEDIFALVKEVAGDISFALRKISDTEQRERAEAQLALYAQVFGNSSDGMTITDADNNIVAVNQSFVDITGYTRDEALGQNPRLLRSGRHDHQFYQDMWRALNEQGSWQGEIWNRRKNGDLFPEWVTINVVRDRSGRITNHFAVFSDLVQKKAAEELSRLKRFDALTGLPNPVMMEDRISEAIVHAQQHGRYVGLLFINIDHFHMVNDLFGHVAGDQVLRQSAQRLVDVVGPRGTASRFSGDIFVVALPDLNASSEINPLAAALLTAIAEPYSVDGQAINLSARIGIAVFPNDGDDFATLMKNADAALLDAKVGGKNTFRFFTARMNEHAQRLLTIGGELRDAIRERRLLLHYQPQVDLGNGRIVGFEALVRIAHPERGLIPPGEFIPIAEENGMINELGNWVIDEACRQRRAWLDAGFGNFVVAINLSPLQLAQPGLPSFIAGALTRHGLPGYLIELEFTESALMRRVEQTLALMNEFRSLGLRLSIDDFGTGYSSLSYLRQFPLDKLKIDQSFVRNLAARGSDASIVQAVIALARALRLSTIAEGVETEAQRAELQLLGCDEMQGYLFSRPLSAATVTPLLQRSR</sequence>
<feature type="domain" description="PAC" evidence="3">
    <location>
        <begin position="92"/>
        <end position="149"/>
    </location>
</feature>
<gene>
    <name evidence="6" type="ORF">GGD90_000399</name>
</gene>
<dbReference type="Gene3D" id="3.30.70.270">
    <property type="match status" value="1"/>
</dbReference>
<feature type="domain" description="PAC" evidence="3">
    <location>
        <begin position="215"/>
        <end position="265"/>
    </location>
</feature>
<dbReference type="PROSITE" id="PS50113">
    <property type="entry name" value="PAC"/>
    <property type="match status" value="2"/>
</dbReference>
<dbReference type="Proteomes" id="UP000587070">
    <property type="component" value="Unassembled WGS sequence"/>
</dbReference>
<feature type="region of interest" description="Disordered" evidence="1">
    <location>
        <begin position="1"/>
        <end position="20"/>
    </location>
</feature>
<evidence type="ECO:0000313" key="6">
    <source>
        <dbReference type="EMBL" id="MBB4246050.1"/>
    </source>
</evidence>
<dbReference type="CDD" id="cd01949">
    <property type="entry name" value="GGDEF"/>
    <property type="match status" value="1"/>
</dbReference>
<dbReference type="InterPro" id="IPR043128">
    <property type="entry name" value="Rev_trsase/Diguanyl_cyclase"/>
</dbReference>
<dbReference type="InterPro" id="IPR013767">
    <property type="entry name" value="PAS_fold"/>
</dbReference>
<dbReference type="PROSITE" id="PS50887">
    <property type="entry name" value="GGDEF"/>
    <property type="match status" value="1"/>
</dbReference>
<dbReference type="SUPFAM" id="SSF55073">
    <property type="entry name" value="Nucleotide cyclase"/>
    <property type="match status" value="1"/>
</dbReference>
<dbReference type="CDD" id="cd01948">
    <property type="entry name" value="EAL"/>
    <property type="match status" value="1"/>
</dbReference>
<feature type="domain" description="PAS" evidence="2">
    <location>
        <begin position="143"/>
        <end position="213"/>
    </location>
</feature>
<dbReference type="SUPFAM" id="SSF141868">
    <property type="entry name" value="EAL domain-like"/>
    <property type="match status" value="1"/>
</dbReference>
<dbReference type="InterPro" id="IPR029016">
    <property type="entry name" value="GAF-like_dom_sf"/>
</dbReference>
<evidence type="ECO:0000256" key="1">
    <source>
        <dbReference type="SAM" id="MobiDB-lite"/>
    </source>
</evidence>
<dbReference type="EMBL" id="JACIGE010000001">
    <property type="protein sequence ID" value="MBB4246050.1"/>
    <property type="molecule type" value="Genomic_DNA"/>
</dbReference>
<dbReference type="PROSITE" id="PS50112">
    <property type="entry name" value="PAS"/>
    <property type="match status" value="3"/>
</dbReference>
<comment type="caution">
    <text evidence="6">The sequence shown here is derived from an EMBL/GenBank/DDBJ whole genome shotgun (WGS) entry which is preliminary data.</text>
</comment>
<dbReference type="CDD" id="cd00130">
    <property type="entry name" value="PAS"/>
    <property type="match status" value="3"/>
</dbReference>
<dbReference type="PIRSF" id="PIRSF005925">
    <property type="entry name" value="Dos"/>
    <property type="match status" value="1"/>
</dbReference>
<dbReference type="PANTHER" id="PTHR44757">
    <property type="entry name" value="DIGUANYLATE CYCLASE DGCP"/>
    <property type="match status" value="1"/>
</dbReference>
<dbReference type="PROSITE" id="PS50883">
    <property type="entry name" value="EAL"/>
    <property type="match status" value="1"/>
</dbReference>
<dbReference type="Pfam" id="PF00563">
    <property type="entry name" value="EAL"/>
    <property type="match status" value="1"/>
</dbReference>
<dbReference type="SMART" id="SM00052">
    <property type="entry name" value="EAL"/>
    <property type="match status" value="1"/>
</dbReference>
<dbReference type="InterPro" id="IPR001633">
    <property type="entry name" value="EAL_dom"/>
</dbReference>
<dbReference type="InterPro" id="IPR052155">
    <property type="entry name" value="Biofilm_reg_signaling"/>
</dbReference>
<dbReference type="Pfam" id="PF08448">
    <property type="entry name" value="PAS_4"/>
    <property type="match status" value="1"/>
</dbReference>
<keyword evidence="7" id="KW-1185">Reference proteome</keyword>
<feature type="domain" description="PAS" evidence="2">
    <location>
        <begin position="25"/>
        <end position="103"/>
    </location>
</feature>
<dbReference type="SMART" id="SM00267">
    <property type="entry name" value="GGDEF"/>
    <property type="match status" value="1"/>
</dbReference>
<dbReference type="SUPFAM" id="SSF55785">
    <property type="entry name" value="PYP-like sensor domain (PAS domain)"/>
    <property type="match status" value="3"/>
</dbReference>
<dbReference type="InterPro" id="IPR000160">
    <property type="entry name" value="GGDEF_dom"/>
</dbReference>
<dbReference type="SMART" id="SM00086">
    <property type="entry name" value="PAC"/>
    <property type="match status" value="3"/>
</dbReference>
<evidence type="ECO:0000313" key="7">
    <source>
        <dbReference type="Proteomes" id="UP000587070"/>
    </source>
</evidence>
<organism evidence="6 7">
    <name type="scientific">Rhodocyclus tenuis</name>
    <name type="common">Rhodospirillum tenue</name>
    <dbReference type="NCBI Taxonomy" id="1066"/>
    <lineage>
        <taxon>Bacteria</taxon>
        <taxon>Pseudomonadati</taxon>
        <taxon>Pseudomonadota</taxon>
        <taxon>Betaproteobacteria</taxon>
        <taxon>Rhodocyclales</taxon>
        <taxon>Rhodocyclaceae</taxon>
        <taxon>Rhodocyclus</taxon>
    </lineage>
</organism>
<accession>A0A840G4W5</accession>
<dbReference type="InterPro" id="IPR029787">
    <property type="entry name" value="Nucleotide_cyclase"/>
</dbReference>
<feature type="domain" description="GGDEF" evidence="5">
    <location>
        <begin position="599"/>
        <end position="732"/>
    </location>
</feature>
<evidence type="ECO:0000259" key="3">
    <source>
        <dbReference type="PROSITE" id="PS50113"/>
    </source>
</evidence>
<proteinExistence type="predicted"/>
<dbReference type="AlphaFoldDB" id="A0A840G4W5"/>
<dbReference type="RefSeq" id="WP_184414896.1">
    <property type="nucleotide sequence ID" value="NZ_JACIGE010000001.1"/>
</dbReference>
<dbReference type="Pfam" id="PF00989">
    <property type="entry name" value="PAS"/>
    <property type="match status" value="1"/>
</dbReference>
<reference evidence="6 7" key="1">
    <citation type="submission" date="2020-08" db="EMBL/GenBank/DDBJ databases">
        <title>Genome sequencing of Purple Non-Sulfur Bacteria from various extreme environments.</title>
        <authorList>
            <person name="Mayer M."/>
        </authorList>
    </citation>
    <scope>NUCLEOTIDE SEQUENCE [LARGE SCALE GENOMIC DNA]</scope>
    <source>
        <strain evidence="6 7">2761</strain>
    </source>
</reference>
<dbReference type="Pfam" id="PF00990">
    <property type="entry name" value="GGDEF"/>
    <property type="match status" value="1"/>
</dbReference>
<dbReference type="Pfam" id="PF13185">
    <property type="entry name" value="GAF_2"/>
    <property type="match status" value="1"/>
</dbReference>
<dbReference type="InterPro" id="IPR035965">
    <property type="entry name" value="PAS-like_dom_sf"/>
</dbReference>
<dbReference type="SMART" id="SM00091">
    <property type="entry name" value="PAS"/>
    <property type="match status" value="3"/>
</dbReference>
<dbReference type="Gene3D" id="3.30.450.20">
    <property type="entry name" value="PAS domain"/>
    <property type="match status" value="3"/>
</dbReference>
<dbReference type="Pfam" id="PF13426">
    <property type="entry name" value="PAS_9"/>
    <property type="match status" value="1"/>
</dbReference>
<dbReference type="InterPro" id="IPR003018">
    <property type="entry name" value="GAF"/>
</dbReference>
<dbReference type="InterPro" id="IPR001610">
    <property type="entry name" value="PAC"/>
</dbReference>
<dbReference type="NCBIfam" id="TIGR00229">
    <property type="entry name" value="sensory_box"/>
    <property type="match status" value="3"/>
</dbReference>
<dbReference type="InterPro" id="IPR000014">
    <property type="entry name" value="PAS"/>
</dbReference>
<dbReference type="FunFam" id="3.20.20.450:FF:000001">
    <property type="entry name" value="Cyclic di-GMP phosphodiesterase yahA"/>
    <property type="match status" value="1"/>
</dbReference>
<dbReference type="SUPFAM" id="SSF55781">
    <property type="entry name" value="GAF domain-like"/>
    <property type="match status" value="1"/>
</dbReference>
<dbReference type="NCBIfam" id="TIGR00254">
    <property type="entry name" value="GGDEF"/>
    <property type="match status" value="1"/>
</dbReference>
<dbReference type="PANTHER" id="PTHR44757:SF2">
    <property type="entry name" value="BIOFILM ARCHITECTURE MAINTENANCE PROTEIN MBAA"/>
    <property type="match status" value="1"/>
</dbReference>
<protein>
    <submittedName>
        <fullName evidence="6">Diguanylate cyclase (GGDEF)-like protein/PAS domain S-box-containing protein</fullName>
    </submittedName>
</protein>
<evidence type="ECO:0000259" key="5">
    <source>
        <dbReference type="PROSITE" id="PS50887"/>
    </source>
</evidence>
<feature type="domain" description="EAL" evidence="4">
    <location>
        <begin position="741"/>
        <end position="995"/>
    </location>
</feature>
<dbReference type="Gene3D" id="3.30.450.40">
    <property type="match status" value="1"/>
</dbReference>
<dbReference type="InterPro" id="IPR013656">
    <property type="entry name" value="PAS_4"/>
</dbReference>
<dbReference type="GO" id="GO:0006355">
    <property type="term" value="P:regulation of DNA-templated transcription"/>
    <property type="evidence" value="ECO:0007669"/>
    <property type="project" value="InterPro"/>
</dbReference>
<name>A0A840G4W5_RHOTE</name>
<dbReference type="InterPro" id="IPR000700">
    <property type="entry name" value="PAS-assoc_C"/>
</dbReference>
<dbReference type="Gene3D" id="3.20.20.450">
    <property type="entry name" value="EAL domain"/>
    <property type="match status" value="1"/>
</dbReference>
<evidence type="ECO:0000259" key="2">
    <source>
        <dbReference type="PROSITE" id="PS50112"/>
    </source>
</evidence>
<dbReference type="InterPro" id="IPR035919">
    <property type="entry name" value="EAL_sf"/>
</dbReference>
<evidence type="ECO:0000259" key="4">
    <source>
        <dbReference type="PROSITE" id="PS50883"/>
    </source>
</evidence>
<feature type="domain" description="PAS" evidence="2">
    <location>
        <begin position="443"/>
        <end position="489"/>
    </location>
</feature>
<dbReference type="InterPro" id="IPR012226">
    <property type="entry name" value="Diguanyl_cyclase/Pdiesterase"/>
</dbReference>